<proteinExistence type="predicted"/>
<dbReference type="InterPro" id="IPR007459">
    <property type="entry name" value="DNA_pol3_chi"/>
</dbReference>
<dbReference type="PANTHER" id="PTHR38767">
    <property type="entry name" value="DNA POLYMERASE III SUBUNIT CHI"/>
    <property type="match status" value="1"/>
</dbReference>
<accession>A0A450U5U5</accession>
<sequence length="161" mass="18281">MHTDEKEPTTEGHDQLPRVDFYVLRTSGISDIPRMACWIIEKAWKSGHRIFVHTGTRFTAHQMDDLLWTFRAESFVPHAMDAEHSSNDSSDHRHTVVIGSGADPQGTLDVMINLGDTVPPFFHRCNRLVEIVSGNAADRSAARERYRLYRSKGCALHTHDL</sequence>
<evidence type="ECO:0000313" key="1">
    <source>
        <dbReference type="EMBL" id="VFJ86680.1"/>
    </source>
</evidence>
<dbReference type="InterPro" id="IPR036768">
    <property type="entry name" value="PolIII_chi_sf"/>
</dbReference>
<dbReference type="GO" id="GO:0006260">
    <property type="term" value="P:DNA replication"/>
    <property type="evidence" value="ECO:0007669"/>
    <property type="project" value="InterPro"/>
</dbReference>
<protein>
    <submittedName>
        <fullName evidence="1">DNA polymerase III, chi subunit</fullName>
    </submittedName>
</protein>
<dbReference type="EMBL" id="CAADFF010000004">
    <property type="protein sequence ID" value="VFJ86680.1"/>
    <property type="molecule type" value="Genomic_DNA"/>
</dbReference>
<reference evidence="1" key="1">
    <citation type="submission" date="2019-02" db="EMBL/GenBank/DDBJ databases">
        <authorList>
            <person name="Gruber-Vodicka R. H."/>
            <person name="Seah K. B. B."/>
        </authorList>
    </citation>
    <scope>NUCLEOTIDE SEQUENCE</scope>
    <source>
        <strain evidence="1">BECK_M7</strain>
    </source>
</reference>
<dbReference type="AlphaFoldDB" id="A0A450U5U5"/>
<dbReference type="GO" id="GO:0032298">
    <property type="term" value="P:positive regulation of DNA-templated DNA replication initiation"/>
    <property type="evidence" value="ECO:0007669"/>
    <property type="project" value="TreeGrafter"/>
</dbReference>
<dbReference type="Gene3D" id="3.40.50.10110">
    <property type="entry name" value="DNA polymerase III subunit chi"/>
    <property type="match status" value="1"/>
</dbReference>
<organism evidence="1">
    <name type="scientific">Candidatus Kentrum sp. LFY</name>
    <dbReference type="NCBI Taxonomy" id="2126342"/>
    <lineage>
        <taxon>Bacteria</taxon>
        <taxon>Pseudomonadati</taxon>
        <taxon>Pseudomonadota</taxon>
        <taxon>Gammaproteobacteria</taxon>
        <taxon>Candidatus Kentrum</taxon>
    </lineage>
</organism>
<name>A0A450U5U5_9GAMM</name>
<dbReference type="GO" id="GO:0003887">
    <property type="term" value="F:DNA-directed DNA polymerase activity"/>
    <property type="evidence" value="ECO:0007669"/>
    <property type="project" value="InterPro"/>
</dbReference>
<dbReference type="GO" id="GO:0003677">
    <property type="term" value="F:DNA binding"/>
    <property type="evidence" value="ECO:0007669"/>
    <property type="project" value="InterPro"/>
</dbReference>
<gene>
    <name evidence="1" type="ORF">BECKLFY1418B_GA0070995_100415</name>
</gene>
<dbReference type="SUPFAM" id="SSF102400">
    <property type="entry name" value="DNA polymerase III chi subunit"/>
    <property type="match status" value="1"/>
</dbReference>
<dbReference type="Pfam" id="PF04364">
    <property type="entry name" value="DNA_pol3_chi"/>
    <property type="match status" value="1"/>
</dbReference>
<dbReference type="PANTHER" id="PTHR38767:SF1">
    <property type="entry name" value="DNA POLYMERASE III SUBUNIT CHI"/>
    <property type="match status" value="1"/>
</dbReference>